<evidence type="ECO:0000256" key="15">
    <source>
        <dbReference type="ARBA" id="ARBA00023012"/>
    </source>
</evidence>
<comment type="catalytic activity">
    <reaction evidence="1">
        <text>ATP + protein L-histidine = ADP + protein N-phospho-L-histidine.</text>
        <dbReference type="EC" id="2.7.13.3"/>
    </reaction>
</comment>
<feature type="domain" description="Response regulatory" evidence="21">
    <location>
        <begin position="19"/>
        <end position="133"/>
    </location>
</feature>
<dbReference type="InterPro" id="IPR013656">
    <property type="entry name" value="PAS_4"/>
</dbReference>
<dbReference type="Gene3D" id="3.40.50.2300">
    <property type="match status" value="1"/>
</dbReference>
<dbReference type="Pfam" id="PF08448">
    <property type="entry name" value="PAS_4"/>
    <property type="match status" value="1"/>
</dbReference>
<dbReference type="InterPro" id="IPR035965">
    <property type="entry name" value="PAS-like_dom_sf"/>
</dbReference>
<keyword evidence="13" id="KW-0067">ATP-binding</keyword>
<dbReference type="Pfam" id="PF00072">
    <property type="entry name" value="Response_reg"/>
    <property type="match status" value="1"/>
</dbReference>
<dbReference type="CDD" id="cd00156">
    <property type="entry name" value="REC"/>
    <property type="match status" value="1"/>
</dbReference>
<evidence type="ECO:0000256" key="3">
    <source>
        <dbReference type="ARBA" id="ARBA00004496"/>
    </source>
</evidence>
<gene>
    <name evidence="23" type="ORF">J8F10_24650</name>
</gene>
<dbReference type="RefSeq" id="WP_210658451.1">
    <property type="nucleotide sequence ID" value="NZ_JAGKQQ010000001.1"/>
</dbReference>
<evidence type="ECO:0000256" key="17">
    <source>
        <dbReference type="ARBA" id="ARBA00024827"/>
    </source>
</evidence>
<dbReference type="InterPro" id="IPR050482">
    <property type="entry name" value="Sensor_HK_TwoCompSys"/>
</dbReference>
<dbReference type="PROSITE" id="PS50110">
    <property type="entry name" value="RESPONSE_REGULATORY"/>
    <property type="match status" value="1"/>
</dbReference>
<evidence type="ECO:0000256" key="19">
    <source>
        <dbReference type="PROSITE-ProRule" id="PRU00169"/>
    </source>
</evidence>
<dbReference type="CDD" id="cd00130">
    <property type="entry name" value="PAS"/>
    <property type="match status" value="1"/>
</dbReference>
<keyword evidence="6" id="KW-0004">4Fe-4S</keyword>
<dbReference type="PANTHER" id="PTHR24421:SF10">
    <property type="entry name" value="NITRATE_NITRITE SENSOR PROTEIN NARQ"/>
    <property type="match status" value="1"/>
</dbReference>
<keyword evidence="8 19" id="KW-0597">Phosphoprotein</keyword>
<dbReference type="SMART" id="SM00387">
    <property type="entry name" value="HATPase_c"/>
    <property type="match status" value="1"/>
</dbReference>
<evidence type="ECO:0000256" key="5">
    <source>
        <dbReference type="ARBA" id="ARBA00017322"/>
    </source>
</evidence>
<feature type="modified residue" description="4-aspartylphosphate" evidence="19">
    <location>
        <position position="68"/>
    </location>
</feature>
<dbReference type="InterPro" id="IPR003594">
    <property type="entry name" value="HATPase_dom"/>
</dbReference>
<dbReference type="SMART" id="SM00448">
    <property type="entry name" value="REC"/>
    <property type="match status" value="1"/>
</dbReference>
<sequence length="478" mass="51866">MSERPRPRDARPPDTVPARVLIVDDDERIRRFASKVVTAAGHVIEEVQSVNEALARFASASYDVALVDLNMPGRSGLDLLAALADQKIDVVPILMTGTTDVGAAVTGIQRGAFDYIAKPVDPAALCWAIERAARVAHARRREHILESVVSEWAATFDACPDMLMILDRDGRVVRANEAVARVTGVPRAQLAGALVEDLFPGELGGAIRARQQLSSRADADPTATTREHDPVLDSHFLLSANPIRTNSTTCAVVVRDVTLLVRREEERKRLLQRVLTVQEDERGRIARELHDGIGQALVSLAVGLATIEGEVTCERVPRLRQIAAESLDEVRRLAHGLRPTVLDDMGLTAALKRLTETFTRVHSVRAELLVPEGDGLRLPKDVESALYRIVQEALANVAKYAHARTVDVVLEIDGFARVSITDDGVGFQAPRGSNGATGLGLRGMEERAHLLGGTFRVESVAGRGTTIDVRVPISEGVR</sequence>
<dbReference type="PRINTS" id="PR00344">
    <property type="entry name" value="BCTRLSENSOR"/>
</dbReference>
<protein>
    <recommendedName>
        <fullName evidence="5">Oxygen sensor histidine kinase NreB</fullName>
        <ecNumber evidence="4">2.7.13.3</ecNumber>
    </recommendedName>
    <alternativeName>
        <fullName evidence="18">Nitrogen regulation protein B</fullName>
    </alternativeName>
</protein>
<dbReference type="PROSITE" id="PS50112">
    <property type="entry name" value="PAS"/>
    <property type="match status" value="1"/>
</dbReference>
<dbReference type="Gene3D" id="3.30.450.20">
    <property type="entry name" value="PAS domain"/>
    <property type="match status" value="1"/>
</dbReference>
<accession>A0ABS5BXL3</accession>
<dbReference type="InterPro" id="IPR036890">
    <property type="entry name" value="HATPase_C_sf"/>
</dbReference>
<evidence type="ECO:0000313" key="24">
    <source>
        <dbReference type="Proteomes" id="UP000676565"/>
    </source>
</evidence>
<comment type="subcellular location">
    <subcellularLocation>
        <location evidence="3">Cytoplasm</location>
    </subcellularLocation>
</comment>
<evidence type="ECO:0000256" key="6">
    <source>
        <dbReference type="ARBA" id="ARBA00022485"/>
    </source>
</evidence>
<evidence type="ECO:0000259" key="21">
    <source>
        <dbReference type="PROSITE" id="PS50110"/>
    </source>
</evidence>
<keyword evidence="10" id="KW-0479">Metal-binding</keyword>
<evidence type="ECO:0000313" key="23">
    <source>
        <dbReference type="EMBL" id="MBP3958451.1"/>
    </source>
</evidence>
<keyword evidence="14" id="KW-0408">Iron</keyword>
<evidence type="ECO:0000256" key="10">
    <source>
        <dbReference type="ARBA" id="ARBA00022723"/>
    </source>
</evidence>
<comment type="cofactor">
    <cofactor evidence="2">
        <name>[4Fe-4S] cluster</name>
        <dbReference type="ChEBI" id="CHEBI:49883"/>
    </cofactor>
</comment>
<dbReference type="SUPFAM" id="SSF55785">
    <property type="entry name" value="PYP-like sensor domain (PAS domain)"/>
    <property type="match status" value="1"/>
</dbReference>
<evidence type="ECO:0000256" key="11">
    <source>
        <dbReference type="ARBA" id="ARBA00022741"/>
    </source>
</evidence>
<evidence type="ECO:0000256" key="2">
    <source>
        <dbReference type="ARBA" id="ARBA00001966"/>
    </source>
</evidence>
<evidence type="ECO:0000259" key="22">
    <source>
        <dbReference type="PROSITE" id="PS50112"/>
    </source>
</evidence>
<dbReference type="InterPro" id="IPR011006">
    <property type="entry name" value="CheY-like_superfamily"/>
</dbReference>
<dbReference type="Pfam" id="PF02518">
    <property type="entry name" value="HATPase_c"/>
    <property type="match status" value="1"/>
</dbReference>
<evidence type="ECO:0000259" key="20">
    <source>
        <dbReference type="PROSITE" id="PS50109"/>
    </source>
</evidence>
<keyword evidence="7" id="KW-0963">Cytoplasm</keyword>
<keyword evidence="24" id="KW-1185">Reference proteome</keyword>
<evidence type="ECO:0000256" key="4">
    <source>
        <dbReference type="ARBA" id="ARBA00012438"/>
    </source>
</evidence>
<evidence type="ECO:0000256" key="8">
    <source>
        <dbReference type="ARBA" id="ARBA00022553"/>
    </source>
</evidence>
<comment type="function">
    <text evidence="17">Member of the two-component regulatory system NreB/NreC involved in the control of dissimilatory nitrate/nitrite reduction in response to oxygen. NreB functions as a direct oxygen sensor histidine kinase which is autophosphorylated, in the absence of oxygen, probably at the conserved histidine residue, and transfers its phosphate group probably to a conserved aspartate residue of NreC. NreB/NreC activates the expression of the nitrate (narGHJI) and nitrite (nir) reductase operons, as well as the putative nitrate transporter gene narT.</text>
</comment>
<dbReference type="CDD" id="cd16917">
    <property type="entry name" value="HATPase_UhpB-NarQ-NarX-like"/>
    <property type="match status" value="1"/>
</dbReference>
<dbReference type="EC" id="2.7.13.3" evidence="4"/>
<dbReference type="Pfam" id="PF07730">
    <property type="entry name" value="HisKA_3"/>
    <property type="match status" value="1"/>
</dbReference>
<dbReference type="PROSITE" id="PS50109">
    <property type="entry name" value="HIS_KIN"/>
    <property type="match status" value="1"/>
</dbReference>
<evidence type="ECO:0000256" key="7">
    <source>
        <dbReference type="ARBA" id="ARBA00022490"/>
    </source>
</evidence>
<dbReference type="SUPFAM" id="SSF52172">
    <property type="entry name" value="CheY-like"/>
    <property type="match status" value="1"/>
</dbReference>
<dbReference type="Proteomes" id="UP000676565">
    <property type="component" value="Unassembled WGS sequence"/>
</dbReference>
<name>A0ABS5BXL3_9BACT</name>
<evidence type="ECO:0000256" key="18">
    <source>
        <dbReference type="ARBA" id="ARBA00030800"/>
    </source>
</evidence>
<dbReference type="InterPro" id="IPR000014">
    <property type="entry name" value="PAS"/>
</dbReference>
<reference evidence="23 24" key="1">
    <citation type="submission" date="2021-04" db="EMBL/GenBank/DDBJ databases">
        <authorList>
            <person name="Ivanova A."/>
        </authorList>
    </citation>
    <scope>NUCLEOTIDE SEQUENCE [LARGE SCALE GENOMIC DNA]</scope>
    <source>
        <strain evidence="23 24">G18</strain>
    </source>
</reference>
<dbReference type="Gene3D" id="3.30.565.10">
    <property type="entry name" value="Histidine kinase-like ATPase, C-terminal domain"/>
    <property type="match status" value="1"/>
</dbReference>
<dbReference type="InterPro" id="IPR001789">
    <property type="entry name" value="Sig_transdc_resp-reg_receiver"/>
</dbReference>
<dbReference type="EMBL" id="JAGKQQ010000001">
    <property type="protein sequence ID" value="MBP3958451.1"/>
    <property type="molecule type" value="Genomic_DNA"/>
</dbReference>
<proteinExistence type="predicted"/>
<dbReference type="PANTHER" id="PTHR24421">
    <property type="entry name" value="NITRATE/NITRITE SENSOR PROTEIN NARX-RELATED"/>
    <property type="match status" value="1"/>
</dbReference>
<evidence type="ECO:0000256" key="14">
    <source>
        <dbReference type="ARBA" id="ARBA00023004"/>
    </source>
</evidence>
<comment type="caution">
    <text evidence="23">The sequence shown here is derived from an EMBL/GenBank/DDBJ whole genome shotgun (WGS) entry which is preliminary data.</text>
</comment>
<evidence type="ECO:0000256" key="12">
    <source>
        <dbReference type="ARBA" id="ARBA00022777"/>
    </source>
</evidence>
<feature type="domain" description="Histidine kinase" evidence="20">
    <location>
        <begin position="386"/>
        <end position="475"/>
    </location>
</feature>
<feature type="domain" description="PAS" evidence="22">
    <location>
        <begin position="148"/>
        <end position="192"/>
    </location>
</feature>
<keyword evidence="11" id="KW-0547">Nucleotide-binding</keyword>
<evidence type="ECO:0000256" key="16">
    <source>
        <dbReference type="ARBA" id="ARBA00023014"/>
    </source>
</evidence>
<dbReference type="NCBIfam" id="TIGR00229">
    <property type="entry name" value="sensory_box"/>
    <property type="match status" value="1"/>
</dbReference>
<dbReference type="InterPro" id="IPR004358">
    <property type="entry name" value="Sig_transdc_His_kin-like_C"/>
</dbReference>
<evidence type="ECO:0000256" key="13">
    <source>
        <dbReference type="ARBA" id="ARBA00022840"/>
    </source>
</evidence>
<keyword evidence="12" id="KW-0418">Kinase</keyword>
<dbReference type="SUPFAM" id="SSF55874">
    <property type="entry name" value="ATPase domain of HSP90 chaperone/DNA topoisomerase II/histidine kinase"/>
    <property type="match status" value="1"/>
</dbReference>
<keyword evidence="16" id="KW-0411">Iron-sulfur</keyword>
<evidence type="ECO:0000256" key="9">
    <source>
        <dbReference type="ARBA" id="ARBA00022679"/>
    </source>
</evidence>
<dbReference type="InterPro" id="IPR011712">
    <property type="entry name" value="Sig_transdc_His_kin_sub3_dim/P"/>
</dbReference>
<evidence type="ECO:0000256" key="1">
    <source>
        <dbReference type="ARBA" id="ARBA00000085"/>
    </source>
</evidence>
<dbReference type="Gene3D" id="1.20.5.1930">
    <property type="match status" value="1"/>
</dbReference>
<dbReference type="SMART" id="SM00091">
    <property type="entry name" value="PAS"/>
    <property type="match status" value="1"/>
</dbReference>
<keyword evidence="15" id="KW-0902">Two-component regulatory system</keyword>
<keyword evidence="9" id="KW-0808">Transferase</keyword>
<organism evidence="23 24">
    <name type="scientific">Gemmata palustris</name>
    <dbReference type="NCBI Taxonomy" id="2822762"/>
    <lineage>
        <taxon>Bacteria</taxon>
        <taxon>Pseudomonadati</taxon>
        <taxon>Planctomycetota</taxon>
        <taxon>Planctomycetia</taxon>
        <taxon>Gemmatales</taxon>
        <taxon>Gemmataceae</taxon>
        <taxon>Gemmata</taxon>
    </lineage>
</organism>
<dbReference type="InterPro" id="IPR005467">
    <property type="entry name" value="His_kinase_dom"/>
</dbReference>